<evidence type="ECO:0000313" key="4">
    <source>
        <dbReference type="EMBL" id="PNP42567.1"/>
    </source>
</evidence>
<feature type="compositionally biased region" description="Low complexity" evidence="1">
    <location>
        <begin position="273"/>
        <end position="289"/>
    </location>
</feature>
<keyword evidence="3" id="KW-0732">Signal</keyword>
<protein>
    <submittedName>
        <fullName evidence="4">Uncharacterized protein</fullName>
    </submittedName>
</protein>
<keyword evidence="2" id="KW-1133">Transmembrane helix</keyword>
<feature type="transmembrane region" description="Helical" evidence="2">
    <location>
        <begin position="239"/>
        <end position="264"/>
    </location>
</feature>
<reference evidence="4 5" key="1">
    <citation type="submission" date="2017-02" db="EMBL/GenBank/DDBJ databases">
        <title>Genomes of Trichoderma spp. with biocontrol activity.</title>
        <authorList>
            <person name="Gardiner D."/>
            <person name="Kazan K."/>
            <person name="Vos C."/>
            <person name="Harvey P."/>
        </authorList>
    </citation>
    <scope>NUCLEOTIDE SEQUENCE [LARGE SCALE GENOMIC DNA]</scope>
    <source>
        <strain evidence="4 5">A5MH</strain>
    </source>
</reference>
<feature type="region of interest" description="Disordered" evidence="1">
    <location>
        <begin position="270"/>
        <end position="290"/>
    </location>
</feature>
<feature type="compositionally biased region" description="Basic and acidic residues" evidence="1">
    <location>
        <begin position="377"/>
        <end position="387"/>
    </location>
</feature>
<proteinExistence type="predicted"/>
<gene>
    <name evidence="4" type="ORF">TGAMA5MH_05308</name>
</gene>
<feature type="chain" id="PRO_5014383220" evidence="3">
    <location>
        <begin position="23"/>
        <end position="387"/>
    </location>
</feature>
<feature type="compositionally biased region" description="Low complexity" evidence="1">
    <location>
        <begin position="212"/>
        <end position="230"/>
    </location>
</feature>
<evidence type="ECO:0000256" key="3">
    <source>
        <dbReference type="SAM" id="SignalP"/>
    </source>
</evidence>
<dbReference type="Proteomes" id="UP000236546">
    <property type="component" value="Unassembled WGS sequence"/>
</dbReference>
<dbReference type="AlphaFoldDB" id="A0A2K0TAN1"/>
<evidence type="ECO:0000313" key="5">
    <source>
        <dbReference type="Proteomes" id="UP000236546"/>
    </source>
</evidence>
<evidence type="ECO:0000256" key="2">
    <source>
        <dbReference type="SAM" id="Phobius"/>
    </source>
</evidence>
<dbReference type="CDD" id="cd12087">
    <property type="entry name" value="TM_EGFR-like"/>
    <property type="match status" value="1"/>
</dbReference>
<keyword evidence="2" id="KW-0812">Transmembrane</keyword>
<accession>A0A2K0TAN1</accession>
<organism evidence="4 5">
    <name type="scientific">Trichoderma gamsii</name>
    <dbReference type="NCBI Taxonomy" id="398673"/>
    <lineage>
        <taxon>Eukaryota</taxon>
        <taxon>Fungi</taxon>
        <taxon>Dikarya</taxon>
        <taxon>Ascomycota</taxon>
        <taxon>Pezizomycotina</taxon>
        <taxon>Sordariomycetes</taxon>
        <taxon>Hypocreomycetidae</taxon>
        <taxon>Hypocreales</taxon>
        <taxon>Hypocreaceae</taxon>
        <taxon>Trichoderma</taxon>
    </lineage>
</organism>
<dbReference type="OrthoDB" id="4814718at2759"/>
<keyword evidence="2" id="KW-0472">Membrane</keyword>
<comment type="caution">
    <text evidence="4">The sequence shown here is derived from an EMBL/GenBank/DDBJ whole genome shotgun (WGS) entry which is preliminary data.</text>
</comment>
<evidence type="ECO:0000256" key="1">
    <source>
        <dbReference type="SAM" id="MobiDB-lite"/>
    </source>
</evidence>
<name>A0A2K0TAN1_9HYPO</name>
<sequence length="387" mass="40005">MRRNPATTLLLALGAVFSIARADNDNPPVPKSGLQQSWASPAKETVTSGHEIEQQVALGWSPKPTQPPKPLFGRMMMPRADGYTLGPETCGFVPGTDGNSYTCISSGYTCTPQGGHVGCCQPNSSCSQIKTTCIDYKASQTGACNLPSDFHTLCCASTEPACYTWVISTSASTDKAVELYTIFGCSLTAGRGTLLTVDPGWLATHSFGSTTTTASTASTESASATSTPASNGGKSSTPVGAIAGGTVGGVAALGLVGLAAFLLYRHRNPRNTAPPAGQPPQGQNNAAGGVVYPSGVPAGYAPVPMQQHGYYPQQFQGQYPPQQQQYNYNYPAQTASTSPVHTTPSPGVFKEGEATATELPTTSPLGAETNRAELGVETDRAELGGGK</sequence>
<feature type="compositionally biased region" description="Polar residues" evidence="1">
    <location>
        <begin position="334"/>
        <end position="345"/>
    </location>
</feature>
<feature type="region of interest" description="Disordered" evidence="1">
    <location>
        <begin position="212"/>
        <end position="236"/>
    </location>
</feature>
<dbReference type="EMBL" id="MTYH01000050">
    <property type="protein sequence ID" value="PNP42567.1"/>
    <property type="molecule type" value="Genomic_DNA"/>
</dbReference>
<feature type="signal peptide" evidence="3">
    <location>
        <begin position="1"/>
        <end position="22"/>
    </location>
</feature>
<feature type="region of interest" description="Disordered" evidence="1">
    <location>
        <begin position="333"/>
        <end position="387"/>
    </location>
</feature>